<comment type="caution">
    <text evidence="2">The sequence shown here is derived from an EMBL/GenBank/DDBJ whole genome shotgun (WGS) entry which is preliminary data.</text>
</comment>
<dbReference type="EMBL" id="QFXE01000021">
    <property type="protein sequence ID" value="RDH81906.1"/>
    <property type="molecule type" value="Genomic_DNA"/>
</dbReference>
<accession>A0A370DCK5</accession>
<reference evidence="2 3" key="1">
    <citation type="journal article" date="2018" name="ISME J.">
        <title>Endosymbiont genomes yield clues of tubeworm success.</title>
        <authorList>
            <person name="Li Y."/>
            <person name="Liles M.R."/>
            <person name="Halanych K.M."/>
        </authorList>
    </citation>
    <scope>NUCLEOTIDE SEQUENCE [LARGE SCALE GENOMIC DNA]</scope>
    <source>
        <strain evidence="2">A1462</strain>
    </source>
</reference>
<protein>
    <submittedName>
        <fullName evidence="2">Cell division protein BolA</fullName>
    </submittedName>
</protein>
<name>A0A370DCK5_9GAMM</name>
<keyword evidence="1" id="KW-0812">Transmembrane</keyword>
<keyword evidence="2" id="KW-0132">Cell division</keyword>
<feature type="transmembrane region" description="Helical" evidence="1">
    <location>
        <begin position="20"/>
        <end position="39"/>
    </location>
</feature>
<keyword evidence="2" id="KW-0131">Cell cycle</keyword>
<keyword evidence="1" id="KW-1133">Transmembrane helix</keyword>
<gene>
    <name evidence="2" type="ORF">DIZ78_15775</name>
</gene>
<dbReference type="GO" id="GO:0051301">
    <property type="term" value="P:cell division"/>
    <property type="evidence" value="ECO:0007669"/>
    <property type="project" value="UniProtKB-KW"/>
</dbReference>
<dbReference type="AlphaFoldDB" id="A0A370DCK5"/>
<dbReference type="Proteomes" id="UP000254771">
    <property type="component" value="Unassembled WGS sequence"/>
</dbReference>
<evidence type="ECO:0000313" key="2">
    <source>
        <dbReference type="EMBL" id="RDH81906.1"/>
    </source>
</evidence>
<keyword evidence="1" id="KW-0472">Membrane</keyword>
<feature type="transmembrane region" description="Helical" evidence="1">
    <location>
        <begin position="51"/>
        <end position="73"/>
    </location>
</feature>
<sequence length="120" mass="13649">MSVCKNIKGYTRQHERLADFFSLMAVALFFATLFLSLTYHSLILNWIMANVVVHGLLLIAGLVLDVALIFVFLNFGASRFSEEEEGCFHTFKGRRAGTGSLGMMFNSWLHHMEHVGKKHR</sequence>
<evidence type="ECO:0000313" key="3">
    <source>
        <dbReference type="Proteomes" id="UP000254771"/>
    </source>
</evidence>
<organism evidence="2 3">
    <name type="scientific">endosymbiont of Escarpia spicata</name>
    <dbReference type="NCBI Taxonomy" id="2200908"/>
    <lineage>
        <taxon>Bacteria</taxon>
        <taxon>Pseudomonadati</taxon>
        <taxon>Pseudomonadota</taxon>
        <taxon>Gammaproteobacteria</taxon>
        <taxon>sulfur-oxidizing symbionts</taxon>
    </lineage>
</organism>
<proteinExistence type="predicted"/>
<evidence type="ECO:0000256" key="1">
    <source>
        <dbReference type="SAM" id="Phobius"/>
    </source>
</evidence>
<keyword evidence="3" id="KW-1185">Reference proteome</keyword>